<keyword evidence="2" id="KW-0175">Coiled coil</keyword>
<name>A0A1V4SVC2_9CLOT</name>
<evidence type="ECO:0000256" key="1">
    <source>
        <dbReference type="ARBA" id="ARBA00009108"/>
    </source>
</evidence>
<evidence type="ECO:0008006" key="6">
    <source>
        <dbReference type="Google" id="ProtNLM"/>
    </source>
</evidence>
<evidence type="ECO:0000256" key="3">
    <source>
        <dbReference type="SAM" id="Phobius"/>
    </source>
</evidence>
<organism evidence="4 5">
    <name type="scientific">Clostridium thermobutyricum DSM 4928</name>
    <dbReference type="NCBI Taxonomy" id="1121339"/>
    <lineage>
        <taxon>Bacteria</taxon>
        <taxon>Bacillati</taxon>
        <taxon>Bacillota</taxon>
        <taxon>Clostridia</taxon>
        <taxon>Eubacteriales</taxon>
        <taxon>Clostridiaceae</taxon>
        <taxon>Clostridium</taxon>
    </lineage>
</organism>
<dbReference type="PANTHER" id="PTHR37313:SF2">
    <property type="entry name" value="UPF0749 PROTEIN YLXX"/>
    <property type="match status" value="1"/>
</dbReference>
<comment type="caution">
    <text evidence="4">The sequence shown here is derived from an EMBL/GenBank/DDBJ whole genome shotgun (WGS) entry which is preliminary data.</text>
</comment>
<dbReference type="InterPro" id="IPR010273">
    <property type="entry name" value="DUF881"/>
</dbReference>
<evidence type="ECO:0000313" key="4">
    <source>
        <dbReference type="EMBL" id="OPX47953.1"/>
    </source>
</evidence>
<keyword evidence="3" id="KW-0812">Transmembrane</keyword>
<dbReference type="AlphaFoldDB" id="A0A1V4SVC2"/>
<dbReference type="PANTHER" id="PTHR37313">
    <property type="entry name" value="UPF0749 PROTEIN RV1825"/>
    <property type="match status" value="1"/>
</dbReference>
<dbReference type="EMBL" id="LTAY01000037">
    <property type="protein sequence ID" value="OPX47953.1"/>
    <property type="molecule type" value="Genomic_DNA"/>
</dbReference>
<keyword evidence="3" id="KW-0472">Membrane</keyword>
<protein>
    <recommendedName>
        <fullName evidence="6">Division initiation protein</fullName>
    </recommendedName>
</protein>
<dbReference type="Pfam" id="PF05949">
    <property type="entry name" value="DUF881"/>
    <property type="match status" value="1"/>
</dbReference>
<reference evidence="4 5" key="1">
    <citation type="submission" date="2016-02" db="EMBL/GenBank/DDBJ databases">
        <title>Genome sequence of Clostridium thermobutyricum DSM 4928.</title>
        <authorList>
            <person name="Poehlein A."/>
            <person name="Daniel R."/>
        </authorList>
    </citation>
    <scope>NUCLEOTIDE SEQUENCE [LARGE SCALE GENOMIC DNA]</scope>
    <source>
        <strain evidence="4 5">DSM 4928</strain>
    </source>
</reference>
<evidence type="ECO:0000313" key="5">
    <source>
        <dbReference type="Proteomes" id="UP000191448"/>
    </source>
</evidence>
<feature type="transmembrane region" description="Helical" evidence="3">
    <location>
        <begin position="6"/>
        <end position="23"/>
    </location>
</feature>
<sequence length="241" mass="26563">MKKVTSQISIGIVCVLLGFLLTYQFKALTKKSDTDYDKNDILHQVDALKKQKDELEKTNKGLTEKVKELEDAATKEGNIGGEIKNRLNNSRMILGLLDVEGPGIEITITPKTSLFGSNSESGGSSLVTEDELVHIVNLLKFARAEAISINGHRITPQTGIKNSKNYIWIGTSGQVSPEQKIIIKAIGDKARLKVALNFPGGLDYGSLQNYNCDIEEKDNIIIEKTTQSLKTEYLKPVKEGE</sequence>
<feature type="coiled-coil region" evidence="2">
    <location>
        <begin position="38"/>
        <end position="72"/>
    </location>
</feature>
<dbReference type="OrthoDB" id="9776196at2"/>
<dbReference type="Proteomes" id="UP000191448">
    <property type="component" value="Unassembled WGS sequence"/>
</dbReference>
<proteinExistence type="inferred from homology"/>
<accession>A0A1V4SVC2</accession>
<gene>
    <name evidence="4" type="ORF">CLTHE_15240</name>
</gene>
<evidence type="ECO:0000256" key="2">
    <source>
        <dbReference type="SAM" id="Coils"/>
    </source>
</evidence>
<dbReference type="RefSeq" id="WP_080022714.1">
    <property type="nucleotide sequence ID" value="NZ_LTAY01000037.1"/>
</dbReference>
<keyword evidence="3" id="KW-1133">Transmembrane helix</keyword>
<dbReference type="Gene3D" id="3.30.70.1880">
    <property type="entry name" value="Protein of unknown function DUF881"/>
    <property type="match status" value="1"/>
</dbReference>
<comment type="similarity">
    <text evidence="1">Belongs to the UPF0749 family.</text>
</comment>